<name>A0A178F397_TRIRU</name>
<sequence>MSSALLLSPLEETERRSSGRGVKGGQITPFQRLLCTAQEVLQRPPDASQSLRDTLAFVKVFGKVCRYGSSEAATWASRWEQQAAAAAAAAGQTLASEISVETGLKEPVVFVHGNLHRPEEASPFSGGREEEEKGAQVAAGLFSLLLPFVLPACLCAQCFALLAVFCEPYGTFIRCRWRTGIAMSPARVEI</sequence>
<dbReference type="EMBL" id="LHPM01000012">
    <property type="protein sequence ID" value="OAL66644.1"/>
    <property type="molecule type" value="Genomic_DNA"/>
</dbReference>
<dbReference type="AlphaFoldDB" id="A0A178F397"/>
<evidence type="ECO:0000313" key="3">
    <source>
        <dbReference type="EMBL" id="OAL66644.1"/>
    </source>
</evidence>
<keyword evidence="2" id="KW-1133">Transmembrane helix</keyword>
<evidence type="ECO:0000256" key="2">
    <source>
        <dbReference type="SAM" id="Phobius"/>
    </source>
</evidence>
<keyword evidence="2" id="KW-0472">Membrane</keyword>
<keyword evidence="2" id="KW-0812">Transmembrane</keyword>
<dbReference type="Proteomes" id="UP000243015">
    <property type="component" value="Unassembled WGS sequence"/>
</dbReference>
<feature type="transmembrane region" description="Helical" evidence="2">
    <location>
        <begin position="137"/>
        <end position="165"/>
    </location>
</feature>
<protein>
    <submittedName>
        <fullName evidence="3">Uncharacterized protein</fullName>
    </submittedName>
</protein>
<accession>A0A178F397</accession>
<feature type="region of interest" description="Disordered" evidence="1">
    <location>
        <begin position="1"/>
        <end position="24"/>
    </location>
</feature>
<comment type="caution">
    <text evidence="3">The sequence shown here is derived from an EMBL/GenBank/DDBJ whole genome shotgun (WGS) entry which is preliminary data.</text>
</comment>
<organism evidence="3 4">
    <name type="scientific">Trichophyton rubrum</name>
    <name type="common">Athlete's foot fungus</name>
    <name type="synonym">Epidermophyton rubrum</name>
    <dbReference type="NCBI Taxonomy" id="5551"/>
    <lineage>
        <taxon>Eukaryota</taxon>
        <taxon>Fungi</taxon>
        <taxon>Dikarya</taxon>
        <taxon>Ascomycota</taxon>
        <taxon>Pezizomycotina</taxon>
        <taxon>Eurotiomycetes</taxon>
        <taxon>Eurotiomycetidae</taxon>
        <taxon>Onygenales</taxon>
        <taxon>Arthrodermataceae</taxon>
        <taxon>Trichophyton</taxon>
    </lineage>
</organism>
<evidence type="ECO:0000256" key="1">
    <source>
        <dbReference type="SAM" id="MobiDB-lite"/>
    </source>
</evidence>
<proteinExistence type="predicted"/>
<gene>
    <name evidence="3" type="ORF">A7C99_2032</name>
</gene>
<reference evidence="3 4" key="1">
    <citation type="submission" date="2016-05" db="EMBL/GenBank/DDBJ databases">
        <title>Genome sequencing of Trichophyton rubrum CMCC(F)T1i isolated from hair.</title>
        <authorList>
            <person name="Zhan P."/>
            <person name="Tao Y."/>
            <person name="Liu W."/>
        </authorList>
    </citation>
    <scope>NUCLEOTIDE SEQUENCE [LARGE SCALE GENOMIC DNA]</scope>
    <source>
        <strain evidence="4">CMCC(F)T1i</strain>
    </source>
</reference>
<evidence type="ECO:0000313" key="4">
    <source>
        <dbReference type="Proteomes" id="UP000243015"/>
    </source>
</evidence>